<evidence type="ECO:0000313" key="3">
    <source>
        <dbReference type="Proteomes" id="UP001055303"/>
    </source>
</evidence>
<reference evidence="2" key="2">
    <citation type="submission" date="2021-08" db="EMBL/GenBank/DDBJ databases">
        <authorList>
            <person name="Tani A."/>
            <person name="Ola A."/>
            <person name="Ogura Y."/>
            <person name="Katsura K."/>
            <person name="Hayashi T."/>
        </authorList>
    </citation>
    <scope>NUCLEOTIDE SEQUENCE</scope>
    <source>
        <strain evidence="2">DSM 22415</strain>
    </source>
</reference>
<accession>A0ABQ4RRN3</accession>
<evidence type="ECO:0000256" key="1">
    <source>
        <dbReference type="SAM" id="MobiDB-lite"/>
    </source>
</evidence>
<feature type="region of interest" description="Disordered" evidence="1">
    <location>
        <begin position="76"/>
        <end position="96"/>
    </location>
</feature>
<protein>
    <submittedName>
        <fullName evidence="2">Uncharacterized protein</fullName>
    </submittedName>
</protein>
<dbReference type="Proteomes" id="UP001055303">
    <property type="component" value="Unassembled WGS sequence"/>
</dbReference>
<feature type="compositionally biased region" description="Polar residues" evidence="1">
    <location>
        <begin position="86"/>
        <end position="96"/>
    </location>
</feature>
<organism evidence="2 3">
    <name type="scientific">Methylobacterium dankookense</name>
    <dbReference type="NCBI Taxonomy" id="560405"/>
    <lineage>
        <taxon>Bacteria</taxon>
        <taxon>Pseudomonadati</taxon>
        <taxon>Pseudomonadota</taxon>
        <taxon>Alphaproteobacteria</taxon>
        <taxon>Hyphomicrobiales</taxon>
        <taxon>Methylobacteriaceae</taxon>
        <taxon>Methylobacterium</taxon>
    </lineage>
</organism>
<name>A0ABQ4RRN3_9HYPH</name>
<comment type="caution">
    <text evidence="2">The sequence shown here is derived from an EMBL/GenBank/DDBJ whole genome shotgun (WGS) entry which is preliminary data.</text>
</comment>
<proteinExistence type="predicted"/>
<evidence type="ECO:0000313" key="2">
    <source>
        <dbReference type="EMBL" id="GJD59855.1"/>
    </source>
</evidence>
<dbReference type="EMBL" id="BPQI01000269">
    <property type="protein sequence ID" value="GJD59855.1"/>
    <property type="molecule type" value="Genomic_DNA"/>
</dbReference>
<keyword evidence="3" id="KW-1185">Reference proteome</keyword>
<reference evidence="2" key="1">
    <citation type="journal article" date="2021" name="Front. Microbiol.">
        <title>Comprehensive Comparative Genomics and Phenotyping of Methylobacterium Species.</title>
        <authorList>
            <person name="Alessa O."/>
            <person name="Ogura Y."/>
            <person name="Fujitani Y."/>
            <person name="Takami H."/>
            <person name="Hayashi T."/>
            <person name="Sahin N."/>
            <person name="Tani A."/>
        </authorList>
    </citation>
    <scope>NUCLEOTIDE SEQUENCE</scope>
    <source>
        <strain evidence="2">DSM 22415</strain>
    </source>
</reference>
<gene>
    <name evidence="2" type="ORF">IFDJLNFL_5786</name>
</gene>
<sequence>MRAPTCDGPIRALRATAVPAAMPWACRSSSNCTETAVISTAAVVKVTARTRSPGRRAGAAGRASVAAATAGTASARACRGRAQAKSGATTATERAA</sequence>